<dbReference type="Proteomes" id="UP000887579">
    <property type="component" value="Unplaced"/>
</dbReference>
<protein>
    <submittedName>
        <fullName evidence="2">VWFA domain-containing protein</fullName>
    </submittedName>
</protein>
<evidence type="ECO:0000313" key="2">
    <source>
        <dbReference type="WBParaSite" id="ES5_v2.g16890.t1"/>
    </source>
</evidence>
<evidence type="ECO:0000313" key="1">
    <source>
        <dbReference type="Proteomes" id="UP000887579"/>
    </source>
</evidence>
<organism evidence="1 2">
    <name type="scientific">Panagrolaimus sp. ES5</name>
    <dbReference type="NCBI Taxonomy" id="591445"/>
    <lineage>
        <taxon>Eukaryota</taxon>
        <taxon>Metazoa</taxon>
        <taxon>Ecdysozoa</taxon>
        <taxon>Nematoda</taxon>
        <taxon>Chromadorea</taxon>
        <taxon>Rhabditida</taxon>
        <taxon>Tylenchina</taxon>
        <taxon>Panagrolaimomorpha</taxon>
        <taxon>Panagrolaimoidea</taxon>
        <taxon>Panagrolaimidae</taxon>
        <taxon>Panagrolaimus</taxon>
    </lineage>
</organism>
<sequence>MRFIPNPHPPIIINTLIQVYVDGKNKTVGNPALEGRVVTGIQNNDRVILTKEFDVKTHKFIEENGRANSNQKNLIQVNAVADTNSTKIARDDLQKELEKELEHSIPLILDELDKVKINNKINVAKDTMMIDNLNTQKGKNKQGNEEEVSIEDLEKLIREGLNELEDSEAKKQLEKEFKEVVEATTTTSAEQFSTSYEPPTKSISTTTKVHFTTTQEPITVTTTTTTETDAIIIFTTPNAHESNMVIREMKPQIDENEDLEVEVSTLPPGVVTFVANIEPATETETESTLATEETTTKMTTPKAAILTPEMAEMMAPIKAMVIKSEESIEKEEEEERWRSTPEPPEMMAPEKAMIMESEEDMEIEKQTPIPAEMIMPVKAMIIKSAEELEASTHAPATPSTTTTITLPFASEQCEIPNDESEKLKGDVLFLLDSSTSIGNATFQKAVQLVKQIVLNFSNIGPKGVQFALIQYNREPWLEFTFRRHTCLSLLLDDIEDTEFMNGPSNLGRALNKVMKYAFTPARGDRPDVENIVVLVSDGLSEDKVQLPVTLSRQNGTTPIVVATLQAKKDILMDIAEKDQNNMFNLTEALHKPLGERLAQRIKEILKSNENFESPQATVVALTSTTPGKDISETDEPMGMMQQNEDFPKGINYSLVLNLLHNKEIVTARDKSFIIQCFRPTNVINSTLEAQLDVIGHLPITKTISLTVAPPKCHYSLRQDTHNGPIVQKARIGQPPVCPSFNSTTANDVLLTRRVRNYDGALQTALTSELSTTMVDVSDPLSAIRIHQLHLPIAIVIIIALILGSIMGIIWHFCQNKSPKKIFSRNGTSRASTFPDDESTTDKSETLSFRSLDFRTPEERSMDLSEVATTSPSSPE</sequence>
<accession>A0AC34FI53</accession>
<proteinExistence type="predicted"/>
<reference evidence="2" key="1">
    <citation type="submission" date="2022-11" db="UniProtKB">
        <authorList>
            <consortium name="WormBaseParasite"/>
        </authorList>
    </citation>
    <scope>IDENTIFICATION</scope>
</reference>
<name>A0AC34FI53_9BILA</name>
<dbReference type="WBParaSite" id="ES5_v2.g16890.t1">
    <property type="protein sequence ID" value="ES5_v2.g16890.t1"/>
    <property type="gene ID" value="ES5_v2.g16890"/>
</dbReference>